<evidence type="ECO:0008006" key="9">
    <source>
        <dbReference type="Google" id="ProtNLM"/>
    </source>
</evidence>
<feature type="transmembrane region" description="Helical" evidence="6">
    <location>
        <begin position="323"/>
        <end position="342"/>
    </location>
</feature>
<dbReference type="Proteomes" id="UP001055153">
    <property type="component" value="Unassembled WGS sequence"/>
</dbReference>
<keyword evidence="2" id="KW-1003">Cell membrane</keyword>
<evidence type="ECO:0000256" key="6">
    <source>
        <dbReference type="SAM" id="Phobius"/>
    </source>
</evidence>
<feature type="transmembrane region" description="Helical" evidence="6">
    <location>
        <begin position="173"/>
        <end position="192"/>
    </location>
</feature>
<feature type="transmembrane region" description="Helical" evidence="6">
    <location>
        <begin position="85"/>
        <end position="105"/>
    </location>
</feature>
<feature type="transmembrane region" description="Helical" evidence="6">
    <location>
        <begin position="111"/>
        <end position="128"/>
    </location>
</feature>
<keyword evidence="5 6" id="KW-0472">Membrane</keyword>
<dbReference type="PANTHER" id="PTHR30250:SF26">
    <property type="entry name" value="PSMA PROTEIN"/>
    <property type="match status" value="1"/>
</dbReference>
<dbReference type="EMBL" id="BPQQ01000101">
    <property type="protein sequence ID" value="GJE04096.1"/>
    <property type="molecule type" value="Genomic_DNA"/>
</dbReference>
<evidence type="ECO:0000256" key="5">
    <source>
        <dbReference type="ARBA" id="ARBA00023136"/>
    </source>
</evidence>
<feature type="transmembrane region" description="Helical" evidence="6">
    <location>
        <begin position="289"/>
        <end position="311"/>
    </location>
</feature>
<feature type="transmembrane region" description="Helical" evidence="6">
    <location>
        <begin position="379"/>
        <end position="399"/>
    </location>
</feature>
<evidence type="ECO:0000256" key="4">
    <source>
        <dbReference type="ARBA" id="ARBA00022989"/>
    </source>
</evidence>
<keyword evidence="3 6" id="KW-0812">Transmembrane</keyword>
<evidence type="ECO:0000313" key="7">
    <source>
        <dbReference type="EMBL" id="GJE04096.1"/>
    </source>
</evidence>
<gene>
    <name evidence="7" type="ORF">GMJLKIPL_6056</name>
</gene>
<feature type="transmembrane region" description="Helical" evidence="6">
    <location>
        <begin position="231"/>
        <end position="253"/>
    </location>
</feature>
<dbReference type="Pfam" id="PF13440">
    <property type="entry name" value="Polysacc_synt_3"/>
    <property type="match status" value="1"/>
</dbReference>
<keyword evidence="4 6" id="KW-1133">Transmembrane helix</keyword>
<protein>
    <recommendedName>
        <fullName evidence="9">Teichuronic acid biosynthesis protein TuaB</fullName>
    </recommendedName>
</protein>
<name>A0ABQ4SP77_9HYPH</name>
<feature type="transmembrane region" description="Helical" evidence="6">
    <location>
        <begin position="149"/>
        <end position="167"/>
    </location>
</feature>
<keyword evidence="8" id="KW-1185">Reference proteome</keyword>
<accession>A0ABQ4SP77</accession>
<dbReference type="RefSeq" id="WP_238241466.1">
    <property type="nucleotide sequence ID" value="NZ_BPQQ01000101.1"/>
</dbReference>
<feature type="transmembrane region" description="Helical" evidence="6">
    <location>
        <begin position="354"/>
        <end position="373"/>
    </location>
</feature>
<comment type="caution">
    <text evidence="7">The sequence shown here is derived from an EMBL/GenBank/DDBJ whole genome shotgun (WGS) entry which is preliminary data.</text>
</comment>
<evidence type="ECO:0000313" key="8">
    <source>
        <dbReference type="Proteomes" id="UP001055153"/>
    </source>
</evidence>
<comment type="subcellular location">
    <subcellularLocation>
        <location evidence="1">Cell membrane</location>
        <topology evidence="1">Multi-pass membrane protein</topology>
    </subcellularLocation>
</comment>
<dbReference type="InterPro" id="IPR050833">
    <property type="entry name" value="Poly_Biosynth_Transport"/>
</dbReference>
<evidence type="ECO:0000256" key="3">
    <source>
        <dbReference type="ARBA" id="ARBA00022692"/>
    </source>
</evidence>
<sequence>MAARSRLRSGATLLSANLADMLFPFARNVALSHTLPADQYGLAISLSVVAAFAELATDIGLQYSAVRGHGDIDPDEVYGTLHAVALLRAGLIALGLLAAAPLVVWSLDAGHALWAFLALAAVPLIRGFQNLGVKELTRSYEFGPDAATVVAAQLAWTLVAVGIALVVRDYRCMLAGILGGALVSVVVSQAMARRPWRLAWNREVAREAERFGRPLIPNGMANAFSIMGDRLLVGSALGVSVLALYNNAMGIALIPRGQLIKFLTSVYLPAFVTRTPAEAARARLHDQWAVWLSLAAFAYGLGLLALGRPVIGLVFGPAYTPSLALMSAIAVDVSVKTLLAFPVPPCLAAGQTRFVLWGSIAGAGVVLIAAATIPLHRSLAGFVGGLAAGETLVLAGIVWRTLGWHGFSPRLAWFLVLFPVGALLALAALAPQAAALPVGHWFALCVAYGLAGLAVYAVALRLSGLSPADLVRMRAPADRTVPAAEPAEAA</sequence>
<feature type="transmembrane region" description="Helical" evidence="6">
    <location>
        <begin position="441"/>
        <end position="464"/>
    </location>
</feature>
<dbReference type="PANTHER" id="PTHR30250">
    <property type="entry name" value="PST FAMILY PREDICTED COLANIC ACID TRANSPORTER"/>
    <property type="match status" value="1"/>
</dbReference>
<reference evidence="7" key="1">
    <citation type="journal article" date="2021" name="Front. Microbiol.">
        <title>Comprehensive Comparative Genomics and Phenotyping of Methylobacterium Species.</title>
        <authorList>
            <person name="Alessa O."/>
            <person name="Ogura Y."/>
            <person name="Fujitani Y."/>
            <person name="Takami H."/>
            <person name="Hayashi T."/>
            <person name="Sahin N."/>
            <person name="Tani A."/>
        </authorList>
    </citation>
    <scope>NUCLEOTIDE SEQUENCE</scope>
    <source>
        <strain evidence="7">DSM 17168</strain>
    </source>
</reference>
<proteinExistence type="predicted"/>
<feature type="transmembrane region" description="Helical" evidence="6">
    <location>
        <begin position="411"/>
        <end position="429"/>
    </location>
</feature>
<reference evidence="7" key="2">
    <citation type="submission" date="2021-08" db="EMBL/GenBank/DDBJ databases">
        <authorList>
            <person name="Tani A."/>
            <person name="Ola A."/>
            <person name="Ogura Y."/>
            <person name="Katsura K."/>
            <person name="Hayashi T."/>
        </authorList>
    </citation>
    <scope>NUCLEOTIDE SEQUENCE</scope>
    <source>
        <strain evidence="7">DSM 17168</strain>
    </source>
</reference>
<evidence type="ECO:0000256" key="2">
    <source>
        <dbReference type="ARBA" id="ARBA00022475"/>
    </source>
</evidence>
<organism evidence="7 8">
    <name type="scientific">Methylobacterium isbiliense</name>
    <dbReference type="NCBI Taxonomy" id="315478"/>
    <lineage>
        <taxon>Bacteria</taxon>
        <taxon>Pseudomonadati</taxon>
        <taxon>Pseudomonadota</taxon>
        <taxon>Alphaproteobacteria</taxon>
        <taxon>Hyphomicrobiales</taxon>
        <taxon>Methylobacteriaceae</taxon>
        <taxon>Methylobacterium</taxon>
    </lineage>
</organism>
<evidence type="ECO:0000256" key="1">
    <source>
        <dbReference type="ARBA" id="ARBA00004651"/>
    </source>
</evidence>